<accession>M0LFZ4</accession>
<protein>
    <submittedName>
        <fullName evidence="3">Heat shock protein DnaJ domain-containing protein</fullName>
    </submittedName>
</protein>
<feature type="compositionally biased region" description="Low complexity" evidence="1">
    <location>
        <begin position="1"/>
        <end position="10"/>
    </location>
</feature>
<keyword evidence="3" id="KW-0346">Stress response</keyword>
<dbReference type="EMBL" id="AOMA01000160">
    <property type="protein sequence ID" value="EMA31374.1"/>
    <property type="molecule type" value="Genomic_DNA"/>
</dbReference>
<feature type="region of interest" description="Disordered" evidence="1">
    <location>
        <begin position="1"/>
        <end position="20"/>
    </location>
</feature>
<dbReference type="PATRIC" id="fig|1227454.3.peg.3164"/>
<feature type="transmembrane region" description="Helical" evidence="2">
    <location>
        <begin position="194"/>
        <end position="214"/>
    </location>
</feature>
<dbReference type="eggNOG" id="arCOG02846">
    <property type="taxonomic scope" value="Archaea"/>
</dbReference>
<dbReference type="Proteomes" id="UP000011607">
    <property type="component" value="Unassembled WGS sequence"/>
</dbReference>
<name>M0LFZ4_9EURY</name>
<comment type="caution">
    <text evidence="3">The sequence shown here is derived from an EMBL/GenBank/DDBJ whole genome shotgun (WGS) entry which is preliminary data.</text>
</comment>
<keyword evidence="2" id="KW-0812">Transmembrane</keyword>
<dbReference type="STRING" id="1227454.C446_15443"/>
<keyword evidence="2" id="KW-0472">Membrane</keyword>
<reference evidence="3 4" key="1">
    <citation type="journal article" date="2014" name="PLoS Genet.">
        <title>Phylogenetically driven sequencing of extremely halophilic archaea reveals strategies for static and dynamic osmo-response.</title>
        <authorList>
            <person name="Becker E.A."/>
            <person name="Seitzer P.M."/>
            <person name="Tritt A."/>
            <person name="Larsen D."/>
            <person name="Krusor M."/>
            <person name="Yao A.I."/>
            <person name="Wu D."/>
            <person name="Madern D."/>
            <person name="Eisen J.A."/>
            <person name="Darling A.E."/>
            <person name="Facciotti M.T."/>
        </authorList>
    </citation>
    <scope>NUCLEOTIDE SEQUENCE [LARGE SCALE GENOMIC DNA]</scope>
    <source>
        <strain evidence="3 4">JCM 10879</strain>
    </source>
</reference>
<organism evidence="3 4">
    <name type="scientific">Halobiforma nitratireducens JCM 10879</name>
    <dbReference type="NCBI Taxonomy" id="1227454"/>
    <lineage>
        <taxon>Archaea</taxon>
        <taxon>Methanobacteriati</taxon>
        <taxon>Methanobacteriota</taxon>
        <taxon>Stenosarchaea group</taxon>
        <taxon>Halobacteria</taxon>
        <taxon>Halobacteriales</taxon>
        <taxon>Natrialbaceae</taxon>
        <taxon>Halobiforma</taxon>
    </lineage>
</organism>
<keyword evidence="2" id="KW-1133">Transmembrane helix</keyword>
<gene>
    <name evidence="3" type="ORF">C446_15443</name>
</gene>
<proteinExistence type="predicted"/>
<sequence length="250" mass="26280">MGTRSRNAGRSGTGSGTGTSTGDAVFRWWRRRNFSLPLIWTSLLVYLAGIVQFALANENALQAVVADIVALGADPEAVWTHLTVSRHGVDTISGFVVGLEPVAPPAGLESPQWYAAVAGIVGLAVAAVAVDRLVRREETWETISIDETILFALAIGTATALVGGPLLAGAALMPFLFAVIVHRTRLGRGWKPSYLYVVPVLAPAAGVVVGLSGVVGEVTLLVDLLAYVLLPLAGALGLPLRATIRKHFDR</sequence>
<feature type="transmembrane region" description="Helical" evidence="2">
    <location>
        <begin position="36"/>
        <end position="55"/>
    </location>
</feature>
<keyword evidence="4" id="KW-1185">Reference proteome</keyword>
<dbReference type="AlphaFoldDB" id="M0LFZ4"/>
<evidence type="ECO:0000256" key="2">
    <source>
        <dbReference type="SAM" id="Phobius"/>
    </source>
</evidence>
<evidence type="ECO:0000256" key="1">
    <source>
        <dbReference type="SAM" id="MobiDB-lite"/>
    </source>
</evidence>
<evidence type="ECO:0000313" key="4">
    <source>
        <dbReference type="Proteomes" id="UP000011607"/>
    </source>
</evidence>
<evidence type="ECO:0000313" key="3">
    <source>
        <dbReference type="EMBL" id="EMA31374.1"/>
    </source>
</evidence>
<feature type="transmembrane region" description="Helical" evidence="2">
    <location>
        <begin position="166"/>
        <end position="182"/>
    </location>
</feature>
<feature type="transmembrane region" description="Helical" evidence="2">
    <location>
        <begin position="220"/>
        <end position="240"/>
    </location>
</feature>